<evidence type="ECO:0000256" key="7">
    <source>
        <dbReference type="ARBA" id="ARBA00093374"/>
    </source>
</evidence>
<accession>A0AA35ISL4</accession>
<dbReference type="SUPFAM" id="SSF54928">
    <property type="entry name" value="RNA-binding domain, RBD"/>
    <property type="match status" value="2"/>
</dbReference>
<comment type="function">
    <text evidence="7">Functions as a recycling factor of the spliceosome, a machinery that forms on each precursor-messenger RNA (pre-mRNA) and catalyzes the removal of introns. Chaperones the re-annealing of U4 and U6 snRNAs (small nuclear RNAs) released from previous rounds of splicing, an initial step in reforming the U4/U6-U5 tri-snRNP (small nuclear ribonucleoprotein) that can reassemble into another spliceosome complex; this step involves binding U6 and facilitating the unwinding of the U6 internal stem loop, followed by base-pairing of U6 to U4.</text>
</comment>
<feature type="domain" description="RRM" evidence="11">
    <location>
        <begin position="41"/>
        <end position="116"/>
    </location>
</feature>
<evidence type="ECO:0000256" key="8">
    <source>
        <dbReference type="ARBA" id="ARBA00093627"/>
    </source>
</evidence>
<dbReference type="InterPro" id="IPR050502">
    <property type="entry name" value="Euk_RNA-bind_prot"/>
</dbReference>
<keyword evidence="2" id="KW-0507">mRNA processing</keyword>
<evidence type="ECO:0000259" key="11">
    <source>
        <dbReference type="PROSITE" id="PS50102"/>
    </source>
</evidence>
<evidence type="ECO:0000313" key="12">
    <source>
        <dbReference type="EMBL" id="CAI4035736.1"/>
    </source>
</evidence>
<organism evidence="12 13">
    <name type="scientific">Saccharomyces mikatae IFO 1815</name>
    <dbReference type="NCBI Taxonomy" id="226126"/>
    <lineage>
        <taxon>Eukaryota</taxon>
        <taxon>Fungi</taxon>
        <taxon>Dikarya</taxon>
        <taxon>Ascomycota</taxon>
        <taxon>Saccharomycotina</taxon>
        <taxon>Saccharomycetes</taxon>
        <taxon>Saccharomycetales</taxon>
        <taxon>Saccharomycetaceae</taxon>
        <taxon>Saccharomyces</taxon>
    </lineage>
</organism>
<evidence type="ECO:0000256" key="9">
    <source>
        <dbReference type="PROSITE-ProRule" id="PRU00176"/>
    </source>
</evidence>
<dbReference type="InterPro" id="IPR035979">
    <property type="entry name" value="RBD_domain_sf"/>
</dbReference>
<dbReference type="Pfam" id="PF00076">
    <property type="entry name" value="RRM_1"/>
    <property type="match status" value="3"/>
</dbReference>
<gene>
    <name evidence="12" type="primary">SMKI13G3870</name>
    <name evidence="12" type="ORF">SMKI_13G3870</name>
</gene>
<dbReference type="PANTHER" id="PTHR48025">
    <property type="entry name" value="OS02G0815200 PROTEIN"/>
    <property type="match status" value="1"/>
</dbReference>
<dbReference type="InterPro" id="IPR034540">
    <property type="entry name" value="Prp24_RRM3"/>
</dbReference>
<keyword evidence="5" id="KW-0508">mRNA splicing</keyword>
<dbReference type="RefSeq" id="XP_056078856.1">
    <property type="nucleotide sequence ID" value="XM_056224993.1"/>
</dbReference>
<dbReference type="GO" id="GO:0006397">
    <property type="term" value="P:mRNA processing"/>
    <property type="evidence" value="ECO:0007669"/>
    <property type="project" value="UniProtKB-KW"/>
</dbReference>
<keyword evidence="3" id="KW-0677">Repeat</keyword>
<evidence type="ECO:0000256" key="2">
    <source>
        <dbReference type="ARBA" id="ARBA00022664"/>
    </source>
</evidence>
<dbReference type="Gene3D" id="3.30.70.330">
    <property type="match status" value="4"/>
</dbReference>
<comment type="subcellular location">
    <subcellularLocation>
        <location evidence="1">Nucleus</location>
    </subcellularLocation>
</comment>
<dbReference type="InterPro" id="IPR000504">
    <property type="entry name" value="RRM_dom"/>
</dbReference>
<dbReference type="CDD" id="cd12299">
    <property type="entry name" value="RRM4_Prp24"/>
    <property type="match status" value="1"/>
</dbReference>
<dbReference type="GO" id="GO:0005688">
    <property type="term" value="C:U6 snRNP"/>
    <property type="evidence" value="ECO:0007669"/>
    <property type="project" value="UniProtKB-ARBA"/>
</dbReference>
<dbReference type="CDD" id="cd12296">
    <property type="entry name" value="RRM1_Prp24"/>
    <property type="match status" value="1"/>
</dbReference>
<dbReference type="Proteomes" id="UP001161438">
    <property type="component" value="Chromosome 13"/>
</dbReference>
<dbReference type="InterPro" id="IPR031766">
    <property type="entry name" value="RRM_occluded"/>
</dbReference>
<name>A0AA35ISL4_SACMI</name>
<proteinExistence type="predicted"/>
<dbReference type="PROSITE" id="PS50102">
    <property type="entry name" value="RRM"/>
    <property type="match status" value="3"/>
</dbReference>
<evidence type="ECO:0000256" key="3">
    <source>
        <dbReference type="ARBA" id="ARBA00022737"/>
    </source>
</evidence>
<feature type="compositionally biased region" description="Basic and acidic residues" evidence="10">
    <location>
        <begin position="435"/>
        <end position="447"/>
    </location>
</feature>
<dbReference type="PANTHER" id="PTHR48025:SF1">
    <property type="entry name" value="RRM DOMAIN-CONTAINING PROTEIN"/>
    <property type="match status" value="1"/>
</dbReference>
<dbReference type="GO" id="GO:0003723">
    <property type="term" value="F:RNA binding"/>
    <property type="evidence" value="ECO:0007669"/>
    <property type="project" value="UniProtKB-UniRule"/>
</dbReference>
<dbReference type="GO" id="GO:0008380">
    <property type="term" value="P:RNA splicing"/>
    <property type="evidence" value="ECO:0007669"/>
    <property type="project" value="UniProtKB-KW"/>
</dbReference>
<keyword evidence="13" id="KW-1185">Reference proteome</keyword>
<dbReference type="GeneID" id="80920610"/>
<keyword evidence="4 9" id="KW-0694">RNA-binding</keyword>
<evidence type="ECO:0000256" key="6">
    <source>
        <dbReference type="ARBA" id="ARBA00023242"/>
    </source>
</evidence>
<feature type="region of interest" description="Disordered" evidence="10">
    <location>
        <begin position="415"/>
        <end position="453"/>
    </location>
</feature>
<evidence type="ECO:0000313" key="13">
    <source>
        <dbReference type="Proteomes" id="UP001161438"/>
    </source>
</evidence>
<dbReference type="AlphaFoldDB" id="A0AA35ISL4"/>
<feature type="domain" description="RRM" evidence="11">
    <location>
        <begin position="117"/>
        <end position="195"/>
    </location>
</feature>
<dbReference type="Pfam" id="PF16842">
    <property type="entry name" value="RRM_occluded"/>
    <property type="match status" value="1"/>
</dbReference>
<dbReference type="FunFam" id="3.30.70.330:FF:000365">
    <property type="entry name" value="U4/U6 snRNA-associated-splicing factor PRP24"/>
    <property type="match status" value="1"/>
</dbReference>
<reference evidence="12" key="1">
    <citation type="submission" date="2022-10" db="EMBL/GenBank/DDBJ databases">
        <authorList>
            <person name="Byrne P K."/>
        </authorList>
    </citation>
    <scope>NUCLEOTIDE SEQUENCE</scope>
    <source>
        <strain evidence="12">IFO1815</strain>
    </source>
</reference>
<keyword evidence="6" id="KW-0539">Nucleus</keyword>
<evidence type="ECO:0000256" key="10">
    <source>
        <dbReference type="SAM" id="MobiDB-lite"/>
    </source>
</evidence>
<protein>
    <recommendedName>
        <fullName evidence="8">U4/U6 snRNA-associated-splicing factor PRP24</fullName>
    </recommendedName>
</protein>
<dbReference type="CDD" id="cd12298">
    <property type="entry name" value="RRM3_Prp24"/>
    <property type="match status" value="1"/>
</dbReference>
<dbReference type="Pfam" id="PF05391">
    <property type="entry name" value="Lsm_interact"/>
    <property type="match status" value="1"/>
</dbReference>
<dbReference type="InterPro" id="IPR008669">
    <property type="entry name" value="LSM_interact"/>
</dbReference>
<evidence type="ECO:0000256" key="1">
    <source>
        <dbReference type="ARBA" id="ARBA00004123"/>
    </source>
</evidence>
<dbReference type="EMBL" id="OX365769">
    <property type="protein sequence ID" value="CAI4035736.1"/>
    <property type="molecule type" value="Genomic_DNA"/>
</dbReference>
<evidence type="ECO:0000256" key="5">
    <source>
        <dbReference type="ARBA" id="ARBA00023187"/>
    </source>
</evidence>
<dbReference type="InterPro" id="IPR012677">
    <property type="entry name" value="Nucleotide-bd_a/b_plait_sf"/>
</dbReference>
<evidence type="ECO:0000256" key="4">
    <source>
        <dbReference type="ARBA" id="ARBA00022884"/>
    </source>
</evidence>
<sequence length="453" mass="52152">MEYAHYSRPDSKRPVDEDHPVGAILSSKKANEALTRNRELTTVLVKNLPKSYNQNKVYKYFKDCGSITHVDVADSLMKSFRFARIEFARYDGALAAITKTHKTIGHNEILVSHLADCTLWITNFPPNYTQRDIKDLFKDINIVVLSIRLPSLRYNKNRRFAYIDVTSKEDAYNSVEKLNELEIEGYKLVIKVSNPLEKSKRTDSATLEGREILVRNLNTELLDENILSDSFKQFGCIEKINIPAGQKEQSFNNCCAFIIFEEKDSAEKALQMNKTLLHDREISVSLADKKPFLERNEVKRLLSSRNSKELETLVCLFPLSDKVSPSLIRQFLQEEKSVNTNEIKKVLLVSDFNGAIILFRNGRLAAKMLMILNRSQFQGKTIRSGTITDMKRYHNNERNHNMKGSKSSHINLIQNRPTSQKKENTPNKQEQMSNDDFRKMFLGERKKPSSCSQ</sequence>
<dbReference type="InterPro" id="IPR034397">
    <property type="entry name" value="Prp24_RRM1"/>
</dbReference>
<dbReference type="SMART" id="SM00360">
    <property type="entry name" value="RRM"/>
    <property type="match status" value="4"/>
</dbReference>
<feature type="domain" description="RRM" evidence="11">
    <location>
        <begin position="210"/>
        <end position="289"/>
    </location>
</feature>